<dbReference type="SUPFAM" id="SSF90002">
    <property type="entry name" value="Hypothetical protein YjiA, C-terminal domain"/>
    <property type="match status" value="1"/>
</dbReference>
<keyword evidence="2" id="KW-0378">Hydrolase</keyword>
<dbReference type="GO" id="GO:0016787">
    <property type="term" value="F:hydrolase activity"/>
    <property type="evidence" value="ECO:0007669"/>
    <property type="project" value="UniProtKB-KW"/>
</dbReference>
<evidence type="ECO:0000256" key="6">
    <source>
        <dbReference type="SAM" id="MobiDB-lite"/>
    </source>
</evidence>
<evidence type="ECO:0000313" key="8">
    <source>
        <dbReference type="EMBL" id="GAQ81396.1"/>
    </source>
</evidence>
<gene>
    <name evidence="8" type="ORF">KFL_000790210</name>
</gene>
<dbReference type="OrthoDB" id="550606at2759"/>
<evidence type="ECO:0000256" key="4">
    <source>
        <dbReference type="ARBA" id="ARBA00034320"/>
    </source>
</evidence>
<dbReference type="Pfam" id="PF02492">
    <property type="entry name" value="cobW"/>
    <property type="match status" value="1"/>
</dbReference>
<dbReference type="GO" id="GO:0000166">
    <property type="term" value="F:nucleotide binding"/>
    <property type="evidence" value="ECO:0007669"/>
    <property type="project" value="UniProtKB-KW"/>
</dbReference>
<dbReference type="EMBL" id="DF237028">
    <property type="protein sequence ID" value="GAQ81396.1"/>
    <property type="molecule type" value="Genomic_DNA"/>
</dbReference>
<keyword evidence="3" id="KW-0143">Chaperone</keyword>
<evidence type="ECO:0000313" key="9">
    <source>
        <dbReference type="Proteomes" id="UP000054558"/>
    </source>
</evidence>
<evidence type="ECO:0000256" key="3">
    <source>
        <dbReference type="ARBA" id="ARBA00023186"/>
    </source>
</evidence>
<evidence type="ECO:0000259" key="7">
    <source>
        <dbReference type="SMART" id="SM00833"/>
    </source>
</evidence>
<dbReference type="InterPro" id="IPR003495">
    <property type="entry name" value="CobW/HypB/UreG_nucleotide-bd"/>
</dbReference>
<dbReference type="SUPFAM" id="SSF52540">
    <property type="entry name" value="P-loop containing nucleoside triphosphate hydrolases"/>
    <property type="match status" value="1"/>
</dbReference>
<protein>
    <recommendedName>
        <fullName evidence="7">CobW C-terminal domain-containing protein</fullName>
    </recommendedName>
</protein>
<name>A0A1Y1HXZ0_KLENI</name>
<dbReference type="PANTHER" id="PTHR13748:SF59">
    <property type="entry name" value="COBW C-TERMINAL DOMAIN-CONTAINING PROTEIN"/>
    <property type="match status" value="1"/>
</dbReference>
<dbReference type="InterPro" id="IPR051316">
    <property type="entry name" value="Zinc-reg_GTPase_activator"/>
</dbReference>
<dbReference type="Gene3D" id="3.40.50.300">
    <property type="entry name" value="P-loop containing nucleotide triphosphate hydrolases"/>
    <property type="match status" value="1"/>
</dbReference>
<dbReference type="InterPro" id="IPR027417">
    <property type="entry name" value="P-loop_NTPase"/>
</dbReference>
<dbReference type="AlphaFoldDB" id="A0A1Y1HXZ0"/>
<dbReference type="PANTHER" id="PTHR13748">
    <property type="entry name" value="COBW-RELATED"/>
    <property type="match status" value="1"/>
</dbReference>
<dbReference type="InterPro" id="IPR036627">
    <property type="entry name" value="CobW-likC_sf"/>
</dbReference>
<dbReference type="CDD" id="cd03112">
    <property type="entry name" value="CobW-like"/>
    <property type="match status" value="1"/>
</dbReference>
<dbReference type="Pfam" id="PF07683">
    <property type="entry name" value="CobW_C"/>
    <property type="match status" value="1"/>
</dbReference>
<dbReference type="SMART" id="SM00833">
    <property type="entry name" value="CobW_C"/>
    <property type="match status" value="1"/>
</dbReference>
<feature type="domain" description="CobW C-terminal" evidence="7">
    <location>
        <begin position="334"/>
        <end position="428"/>
    </location>
</feature>
<evidence type="ECO:0000256" key="5">
    <source>
        <dbReference type="ARBA" id="ARBA00049117"/>
    </source>
</evidence>
<evidence type="ECO:0000256" key="1">
    <source>
        <dbReference type="ARBA" id="ARBA00022741"/>
    </source>
</evidence>
<dbReference type="STRING" id="105231.A0A1Y1HXZ0"/>
<accession>A0A1Y1HXZ0</accession>
<reference evidence="8 9" key="1">
    <citation type="journal article" date="2014" name="Nat. Commun.">
        <title>Klebsormidium flaccidum genome reveals primary factors for plant terrestrial adaptation.</title>
        <authorList>
            <person name="Hori K."/>
            <person name="Maruyama F."/>
            <person name="Fujisawa T."/>
            <person name="Togashi T."/>
            <person name="Yamamoto N."/>
            <person name="Seo M."/>
            <person name="Sato S."/>
            <person name="Yamada T."/>
            <person name="Mori H."/>
            <person name="Tajima N."/>
            <person name="Moriyama T."/>
            <person name="Ikeuchi M."/>
            <person name="Watanabe M."/>
            <person name="Wada H."/>
            <person name="Kobayashi K."/>
            <person name="Saito M."/>
            <person name="Masuda T."/>
            <person name="Sasaki-Sekimoto Y."/>
            <person name="Mashiguchi K."/>
            <person name="Awai K."/>
            <person name="Shimojima M."/>
            <person name="Masuda S."/>
            <person name="Iwai M."/>
            <person name="Nobusawa T."/>
            <person name="Narise T."/>
            <person name="Kondo S."/>
            <person name="Saito H."/>
            <person name="Sato R."/>
            <person name="Murakawa M."/>
            <person name="Ihara Y."/>
            <person name="Oshima-Yamada Y."/>
            <person name="Ohtaka K."/>
            <person name="Satoh M."/>
            <person name="Sonobe K."/>
            <person name="Ishii M."/>
            <person name="Ohtani R."/>
            <person name="Kanamori-Sato M."/>
            <person name="Honoki R."/>
            <person name="Miyazaki D."/>
            <person name="Mochizuki H."/>
            <person name="Umetsu J."/>
            <person name="Higashi K."/>
            <person name="Shibata D."/>
            <person name="Kamiya Y."/>
            <person name="Sato N."/>
            <person name="Nakamura Y."/>
            <person name="Tabata S."/>
            <person name="Ida S."/>
            <person name="Kurokawa K."/>
            <person name="Ohta H."/>
        </authorList>
    </citation>
    <scope>NUCLEOTIDE SEQUENCE [LARGE SCALE GENOMIC DNA]</scope>
    <source>
        <strain evidence="8 9">NIES-2285</strain>
    </source>
</reference>
<comment type="similarity">
    <text evidence="4">Belongs to the SIMIBI class G3E GTPase family. ZNG1 subfamily.</text>
</comment>
<keyword evidence="1" id="KW-0547">Nucleotide-binding</keyword>
<dbReference type="OMA" id="RVYETDH"/>
<dbReference type="InterPro" id="IPR011629">
    <property type="entry name" value="CobW-like_C"/>
</dbReference>
<evidence type="ECO:0000256" key="2">
    <source>
        <dbReference type="ARBA" id="ARBA00022801"/>
    </source>
</evidence>
<dbReference type="Gene3D" id="3.30.1220.10">
    <property type="entry name" value="CobW-like, C-terminal domain"/>
    <property type="match status" value="1"/>
</dbReference>
<dbReference type="Proteomes" id="UP000054558">
    <property type="component" value="Unassembled WGS sequence"/>
</dbReference>
<feature type="region of interest" description="Disordered" evidence="6">
    <location>
        <begin position="267"/>
        <end position="331"/>
    </location>
</feature>
<proteinExistence type="inferred from homology"/>
<organism evidence="8 9">
    <name type="scientific">Klebsormidium nitens</name>
    <name type="common">Green alga</name>
    <name type="synonym">Ulothrix nitens</name>
    <dbReference type="NCBI Taxonomy" id="105231"/>
    <lineage>
        <taxon>Eukaryota</taxon>
        <taxon>Viridiplantae</taxon>
        <taxon>Streptophyta</taxon>
        <taxon>Klebsormidiophyceae</taxon>
        <taxon>Klebsormidiales</taxon>
        <taxon>Klebsormidiaceae</taxon>
        <taxon>Klebsormidium</taxon>
    </lineage>
</organism>
<comment type="catalytic activity">
    <reaction evidence="5">
        <text>GTP + H2O = GDP + phosphate + H(+)</text>
        <dbReference type="Rhea" id="RHEA:19669"/>
        <dbReference type="ChEBI" id="CHEBI:15377"/>
        <dbReference type="ChEBI" id="CHEBI:15378"/>
        <dbReference type="ChEBI" id="CHEBI:37565"/>
        <dbReference type="ChEBI" id="CHEBI:43474"/>
        <dbReference type="ChEBI" id="CHEBI:58189"/>
    </reaction>
    <physiologicalReaction direction="left-to-right" evidence="5">
        <dbReference type="Rhea" id="RHEA:19670"/>
    </physiologicalReaction>
</comment>
<keyword evidence="9" id="KW-1185">Reference proteome</keyword>
<sequence>MSLALERRIFASSPAGRAIPCTLVTGFLGSGKTTLVRHILASKGDLRIAVLVNEFGQADIDGALLNTTQTSASLGIAPPRALSHGCACCDTSEEFRAAVRGMLESQDGFDYLVVETSGLSDPQPMAHALMELGVRLDMVVAVVDAEALCGMLENEVARRQLAAADLVLVNKCDLVSLAGVSDVEDRVEALTGGTKAVRCRYSRVPLELVLNIDIRHATTDVALATNGASGYLSHERVRTSVKLKMREPEGVPVRRSKALGLTKMNEGTKRMAGGNDNNGHSAHLPGGAVRDSSSHPGSESNRRFDEARCSPGFQAERGSSSHAGPSGHVHVTQFGSTSVHSEVPLSLAAFQEWVLERLLTAGGVLRAKGIAWFAEDRSRRYVFQYSGRQRLDLHTEGLWESPPHTSVVLIGRDKAALPGLESTLEVCADRTLQPTDETRPVPPSQAFRDLMARDDRFKLVAATSCFEADTASSAPFRDEADTLVRFVLKGDALRGVDQRALTESLIAKVNGHRKLLLAAVDIHSEGCVAQMVLGPAVNAEDAWALVAQEAGKARAAAFKNIHACRCDFTRS</sequence>